<feature type="domain" description="Protein kinase" evidence="19">
    <location>
        <begin position="684"/>
        <end position="993"/>
    </location>
</feature>
<dbReference type="InterPro" id="IPR011009">
    <property type="entry name" value="Kinase-like_dom_sf"/>
</dbReference>
<evidence type="ECO:0000256" key="15">
    <source>
        <dbReference type="ARBA" id="ARBA00047761"/>
    </source>
</evidence>
<evidence type="ECO:0000256" key="17">
    <source>
        <dbReference type="RuleBase" id="RU003465"/>
    </source>
</evidence>
<dbReference type="SUPFAM" id="SSF51206">
    <property type="entry name" value="cAMP-binding domain-like"/>
    <property type="match status" value="2"/>
</dbReference>
<keyword evidence="5" id="KW-0723">Serine/threonine-protein kinase</keyword>
<feature type="domain" description="Cyclic nucleotide-binding" evidence="20">
    <location>
        <begin position="389"/>
        <end position="505"/>
    </location>
</feature>
<keyword evidence="14" id="KW-0464">Manganese</keyword>
<keyword evidence="10 17" id="KW-0378">Hydrolase</keyword>
<evidence type="ECO:0000256" key="13">
    <source>
        <dbReference type="ARBA" id="ARBA00022912"/>
    </source>
</evidence>
<dbReference type="PROSITE" id="PS50042">
    <property type="entry name" value="CNMP_BINDING_3"/>
    <property type="match status" value="2"/>
</dbReference>
<dbReference type="PANTHER" id="PTHR24353">
    <property type="entry name" value="CYCLIC NUCLEOTIDE-DEPENDENT PROTEIN KINASE"/>
    <property type="match status" value="1"/>
</dbReference>
<dbReference type="GO" id="GO:0004722">
    <property type="term" value="F:protein serine/threonine phosphatase activity"/>
    <property type="evidence" value="ECO:0007669"/>
    <property type="project" value="UniProtKB-EC"/>
</dbReference>
<dbReference type="Gene3D" id="1.10.510.10">
    <property type="entry name" value="Transferase(Phosphotransferase) domain 1"/>
    <property type="match status" value="1"/>
</dbReference>
<feature type="region of interest" description="Disordered" evidence="18">
    <location>
        <begin position="303"/>
        <end position="326"/>
    </location>
</feature>
<dbReference type="GO" id="GO:0016020">
    <property type="term" value="C:membrane"/>
    <property type="evidence" value="ECO:0007669"/>
    <property type="project" value="UniProtKB-SubCell"/>
</dbReference>
<dbReference type="InterPro" id="IPR018488">
    <property type="entry name" value="cNMP-bd_CS"/>
</dbReference>
<dbReference type="FunFam" id="2.60.120.10:FF:000175">
    <property type="entry name" value="AGC protein kinase"/>
    <property type="match status" value="1"/>
</dbReference>
<dbReference type="PANTHER" id="PTHR24353:SF127">
    <property type="entry name" value="PROTEIN PHOSPHATASE 2C AND CYCLIC NUCLEOTIDE-BINDING_KINASE DOMAIN-CONTAINING PROTEIN"/>
    <property type="match status" value="1"/>
</dbReference>
<dbReference type="OrthoDB" id="10264738at2759"/>
<dbReference type="STRING" id="4795.A0A225V909"/>
<comment type="subcellular location">
    <subcellularLocation>
        <location evidence="3">Membrane</location>
        <topology evidence="3">Peripheral membrane protein</topology>
    </subcellularLocation>
</comment>
<dbReference type="PRINTS" id="PR00103">
    <property type="entry name" value="CAMPKINASE"/>
</dbReference>
<feature type="domain" description="Cyclic nucleotide-binding" evidence="20">
    <location>
        <begin position="522"/>
        <end position="634"/>
    </location>
</feature>
<organism evidence="22 23">
    <name type="scientific">Phytophthora megakarya</name>
    <dbReference type="NCBI Taxonomy" id="4795"/>
    <lineage>
        <taxon>Eukaryota</taxon>
        <taxon>Sar</taxon>
        <taxon>Stramenopiles</taxon>
        <taxon>Oomycota</taxon>
        <taxon>Peronosporomycetes</taxon>
        <taxon>Peronosporales</taxon>
        <taxon>Peronosporaceae</taxon>
        <taxon>Phytophthora</taxon>
    </lineage>
</organism>
<keyword evidence="6" id="KW-0808">Transferase</keyword>
<sequence>FVSQRGYYPDALDKPNQDSCTVLPAFMGDTSKMYFGVFDGHGTTGDLCASFVKKECPERLVRILERKNCSFLEAYSKSFEETNARLHASRIDDSLSGTTAICLFLDGETIHVANVGDSRAVIATMSEGKLVAQPLSVDQTPYRSDERERVKRSGARVLTMDQLEGIAPVHDNWAANLNEQVDEDGDPPRIWSPYGAFPGTAFTRSLGDEIAETLGVIGVPEITSLQLTEDDRFVVIASDGVFEFLTSQAVVDMVAQYDDPLEACHKVVAESYRLWLTYELRTDDITVICVYFNFSEGVATASGASLGGTPRSNSMARRMPRQTSEKDVLQGLRPVRRGMSKEKRRAQMRKDMAQLVKEEDLAYRVTDHAIPKSSSELRLLEALTKNNWLFRQLTQAQKDDIFAVMERITVREGDMVIRQGDPGDKFYIVECGDYQVSVRGADGGPESIVHTYTQPPVTPDHYNDLQPASFGELALMHNSPRSSSVKALSAGVLWAIDCRAFRRVFIKAPTSVLVQTLKKVDVLKTLTKTQLERLANNLTEVVYHDGDYIINQGDVGDTFYVIQEGAVICTIWEDDPAAGPGKKRTSREVLRLKKNQYFGERALLNDAPRAANVISVGRTKLLQVGRREFEEVLGSLQDMIEADRLQREARHNFETAVKNLIFSPVAHGPRRNSMAVGPFRAQDMRFRYVLQPTDFGFMALYSPWTTAQFHGGVSDTKRFFTVNVFSYHQVAADRRGDEAARYVMTHKTIRLDTPLVPEMLTFWRDDRALYLSFDTVMVTDLAAMLADEPTGRFSKESTVRDFAAQALLMLEYIHQAGYAYRNLSSENVMVDTRGYLQLHDFRHMKRLPDETRTYTICGTPEYMAPEMVSARGHTSSADIWSLGILIYEMLCGRTPFAVSTTDEASLSDADKSFGSESNPTTRLTNEKDVTMAVYSKISRHNKGALKFSRDDLSREACDLVQQLLDPFPDDRLGGQGIVDIVKGGSVIRAHPWFEGVDWVVLASKTVDREDTEALTKLMDEQLASAATAEMPRLEPIARNSGDLDWLENF</sequence>
<dbReference type="InterPro" id="IPR000719">
    <property type="entry name" value="Prot_kinase_dom"/>
</dbReference>
<evidence type="ECO:0000256" key="1">
    <source>
        <dbReference type="ARBA" id="ARBA00001936"/>
    </source>
</evidence>
<protein>
    <recommendedName>
        <fullName evidence="4">protein-serine/threonine phosphatase</fullName>
        <ecNumber evidence="4">3.1.3.16</ecNumber>
    </recommendedName>
</protein>
<feature type="domain" description="PPM-type phosphatase" evidence="21">
    <location>
        <begin position="1"/>
        <end position="292"/>
    </location>
</feature>
<dbReference type="PROSITE" id="PS50011">
    <property type="entry name" value="PROTEIN_KINASE_DOM"/>
    <property type="match status" value="1"/>
</dbReference>
<keyword evidence="13 17" id="KW-0904">Protein phosphatase</keyword>
<proteinExistence type="inferred from homology"/>
<dbReference type="PROSITE" id="PS51746">
    <property type="entry name" value="PPM_2"/>
    <property type="match status" value="1"/>
</dbReference>
<dbReference type="InterPro" id="IPR036457">
    <property type="entry name" value="PPM-type-like_dom_sf"/>
</dbReference>
<gene>
    <name evidence="22" type="ORF">PHMEG_00026685</name>
</gene>
<keyword evidence="23" id="KW-1185">Reference proteome</keyword>
<reference evidence="23" key="1">
    <citation type="submission" date="2017-03" db="EMBL/GenBank/DDBJ databases">
        <title>Phytopthora megakarya and P. palmivora, two closely related causual agents of cacao black pod achieved similar genome size and gene model numbers by different mechanisms.</title>
        <authorList>
            <person name="Ali S."/>
            <person name="Shao J."/>
            <person name="Larry D.J."/>
            <person name="Kronmiller B."/>
            <person name="Shen D."/>
            <person name="Strem M.D."/>
            <person name="Melnick R.L."/>
            <person name="Guiltinan M.J."/>
            <person name="Tyler B.M."/>
            <person name="Meinhardt L.W."/>
            <person name="Bailey B.A."/>
        </authorList>
    </citation>
    <scope>NUCLEOTIDE SEQUENCE [LARGE SCALE GENOMIC DNA]</scope>
    <source>
        <strain evidence="23">zdho120</strain>
    </source>
</reference>
<evidence type="ECO:0000256" key="11">
    <source>
        <dbReference type="ARBA" id="ARBA00022840"/>
    </source>
</evidence>
<dbReference type="PROSITE" id="PS00889">
    <property type="entry name" value="CNMP_BINDING_2"/>
    <property type="match status" value="1"/>
</dbReference>
<dbReference type="SMART" id="SM00100">
    <property type="entry name" value="cNMP"/>
    <property type="match status" value="2"/>
</dbReference>
<dbReference type="EC" id="3.1.3.16" evidence="4"/>
<dbReference type="GO" id="GO:0046872">
    <property type="term" value="F:metal ion binding"/>
    <property type="evidence" value="ECO:0007669"/>
    <property type="project" value="UniProtKB-KW"/>
</dbReference>
<name>A0A225V909_9STRA</name>
<evidence type="ECO:0000259" key="20">
    <source>
        <dbReference type="PROSITE" id="PS50042"/>
    </source>
</evidence>
<evidence type="ECO:0000313" key="22">
    <source>
        <dbReference type="EMBL" id="OWZ01855.1"/>
    </source>
</evidence>
<dbReference type="Gene3D" id="3.30.200.20">
    <property type="entry name" value="Phosphorylase Kinase, domain 1"/>
    <property type="match status" value="1"/>
</dbReference>
<dbReference type="Gene3D" id="3.60.40.10">
    <property type="entry name" value="PPM-type phosphatase domain"/>
    <property type="match status" value="1"/>
</dbReference>
<evidence type="ECO:0000256" key="5">
    <source>
        <dbReference type="ARBA" id="ARBA00022527"/>
    </source>
</evidence>
<dbReference type="InterPro" id="IPR000595">
    <property type="entry name" value="cNMP-bd_dom"/>
</dbReference>
<evidence type="ECO:0000256" key="2">
    <source>
        <dbReference type="ARBA" id="ARBA00001946"/>
    </source>
</evidence>
<dbReference type="SMART" id="SM00332">
    <property type="entry name" value="PP2Cc"/>
    <property type="match status" value="1"/>
</dbReference>
<dbReference type="Pfam" id="PF00481">
    <property type="entry name" value="PP2C"/>
    <property type="match status" value="1"/>
</dbReference>
<comment type="cofactor">
    <cofactor evidence="1">
        <name>Mn(2+)</name>
        <dbReference type="ChEBI" id="CHEBI:29035"/>
    </cofactor>
</comment>
<evidence type="ECO:0000256" key="8">
    <source>
        <dbReference type="ARBA" id="ARBA00022741"/>
    </source>
</evidence>
<accession>A0A225V909</accession>
<comment type="catalytic activity">
    <reaction evidence="16">
        <text>O-phospho-L-threonyl-[protein] + H2O = L-threonyl-[protein] + phosphate</text>
        <dbReference type="Rhea" id="RHEA:47004"/>
        <dbReference type="Rhea" id="RHEA-COMP:11060"/>
        <dbReference type="Rhea" id="RHEA-COMP:11605"/>
        <dbReference type="ChEBI" id="CHEBI:15377"/>
        <dbReference type="ChEBI" id="CHEBI:30013"/>
        <dbReference type="ChEBI" id="CHEBI:43474"/>
        <dbReference type="ChEBI" id="CHEBI:61977"/>
        <dbReference type="EC" id="3.1.3.16"/>
    </reaction>
</comment>
<evidence type="ECO:0000256" key="4">
    <source>
        <dbReference type="ARBA" id="ARBA00013081"/>
    </source>
</evidence>
<evidence type="ECO:0000256" key="6">
    <source>
        <dbReference type="ARBA" id="ARBA00022679"/>
    </source>
</evidence>
<feature type="non-terminal residue" evidence="22">
    <location>
        <position position="1"/>
    </location>
</feature>
<dbReference type="InterPro" id="IPR018490">
    <property type="entry name" value="cNMP-bd_dom_sf"/>
</dbReference>
<dbReference type="Gene3D" id="2.60.120.10">
    <property type="entry name" value="Jelly Rolls"/>
    <property type="match status" value="2"/>
</dbReference>
<dbReference type="Proteomes" id="UP000198211">
    <property type="component" value="Unassembled WGS sequence"/>
</dbReference>
<dbReference type="InterPro" id="IPR000222">
    <property type="entry name" value="PP2C_BS"/>
</dbReference>
<dbReference type="GO" id="GO:0004691">
    <property type="term" value="F:cAMP-dependent protein kinase activity"/>
    <property type="evidence" value="ECO:0007669"/>
    <property type="project" value="TreeGrafter"/>
</dbReference>
<keyword evidence="12" id="KW-0460">Magnesium</keyword>
<dbReference type="SUPFAM" id="SSF81606">
    <property type="entry name" value="PP2C-like"/>
    <property type="match status" value="1"/>
</dbReference>
<dbReference type="Pfam" id="PF00069">
    <property type="entry name" value="Pkinase"/>
    <property type="match status" value="1"/>
</dbReference>
<dbReference type="SUPFAM" id="SSF56112">
    <property type="entry name" value="Protein kinase-like (PK-like)"/>
    <property type="match status" value="1"/>
</dbReference>
<evidence type="ECO:0000256" key="3">
    <source>
        <dbReference type="ARBA" id="ARBA00004170"/>
    </source>
</evidence>
<dbReference type="PROSITE" id="PS00888">
    <property type="entry name" value="CNMP_BINDING_1"/>
    <property type="match status" value="2"/>
</dbReference>
<evidence type="ECO:0000256" key="10">
    <source>
        <dbReference type="ARBA" id="ARBA00022801"/>
    </source>
</evidence>
<dbReference type="InterPro" id="IPR001932">
    <property type="entry name" value="PPM-type_phosphatase-like_dom"/>
</dbReference>
<evidence type="ECO:0000256" key="9">
    <source>
        <dbReference type="ARBA" id="ARBA00022777"/>
    </source>
</evidence>
<dbReference type="FunFam" id="3.60.40.10:FF:000007">
    <property type="entry name" value="Phosphatase 2C and cyclic nucleotide-binding/kinase domain-containing protein"/>
    <property type="match status" value="1"/>
</dbReference>
<dbReference type="GO" id="GO:0005524">
    <property type="term" value="F:ATP binding"/>
    <property type="evidence" value="ECO:0007669"/>
    <property type="project" value="UniProtKB-KW"/>
</dbReference>
<evidence type="ECO:0000259" key="21">
    <source>
        <dbReference type="PROSITE" id="PS51746"/>
    </source>
</evidence>
<keyword evidence="11" id="KW-0067">ATP-binding</keyword>
<keyword evidence="8" id="KW-0547">Nucleotide-binding</keyword>
<keyword evidence="9 22" id="KW-0418">Kinase</keyword>
<dbReference type="PROSITE" id="PS01032">
    <property type="entry name" value="PPM_1"/>
    <property type="match status" value="1"/>
</dbReference>
<comment type="catalytic activity">
    <reaction evidence="15">
        <text>O-phospho-L-seryl-[protein] + H2O = L-seryl-[protein] + phosphate</text>
        <dbReference type="Rhea" id="RHEA:20629"/>
        <dbReference type="Rhea" id="RHEA-COMP:9863"/>
        <dbReference type="Rhea" id="RHEA-COMP:11604"/>
        <dbReference type="ChEBI" id="CHEBI:15377"/>
        <dbReference type="ChEBI" id="CHEBI:29999"/>
        <dbReference type="ChEBI" id="CHEBI:43474"/>
        <dbReference type="ChEBI" id="CHEBI:83421"/>
        <dbReference type="EC" id="3.1.3.16"/>
    </reaction>
</comment>
<dbReference type="Pfam" id="PF00027">
    <property type="entry name" value="cNMP_binding"/>
    <property type="match status" value="2"/>
</dbReference>
<keyword evidence="7" id="KW-0479">Metal-binding</keyword>
<comment type="caution">
    <text evidence="22">The sequence shown here is derived from an EMBL/GenBank/DDBJ whole genome shotgun (WGS) entry which is preliminary data.</text>
</comment>
<comment type="cofactor">
    <cofactor evidence="2">
        <name>Mg(2+)</name>
        <dbReference type="ChEBI" id="CHEBI:18420"/>
    </cofactor>
</comment>
<dbReference type="CDD" id="cd00143">
    <property type="entry name" value="PP2Cc"/>
    <property type="match status" value="1"/>
</dbReference>
<dbReference type="CDD" id="cd00038">
    <property type="entry name" value="CAP_ED"/>
    <property type="match status" value="2"/>
</dbReference>
<evidence type="ECO:0000256" key="16">
    <source>
        <dbReference type="ARBA" id="ARBA00048336"/>
    </source>
</evidence>
<evidence type="ECO:0000313" key="23">
    <source>
        <dbReference type="Proteomes" id="UP000198211"/>
    </source>
</evidence>
<evidence type="ECO:0000256" key="7">
    <source>
        <dbReference type="ARBA" id="ARBA00022723"/>
    </source>
</evidence>
<dbReference type="EMBL" id="NBNE01006567">
    <property type="protein sequence ID" value="OWZ01855.1"/>
    <property type="molecule type" value="Genomic_DNA"/>
</dbReference>
<dbReference type="GO" id="GO:0005952">
    <property type="term" value="C:cAMP-dependent protein kinase complex"/>
    <property type="evidence" value="ECO:0007669"/>
    <property type="project" value="TreeGrafter"/>
</dbReference>
<dbReference type="AlphaFoldDB" id="A0A225V909"/>
<evidence type="ECO:0000256" key="18">
    <source>
        <dbReference type="SAM" id="MobiDB-lite"/>
    </source>
</evidence>
<evidence type="ECO:0000259" key="19">
    <source>
        <dbReference type="PROSITE" id="PS50011"/>
    </source>
</evidence>
<comment type="similarity">
    <text evidence="17">Belongs to the PP2C family.</text>
</comment>
<evidence type="ECO:0000256" key="14">
    <source>
        <dbReference type="ARBA" id="ARBA00023211"/>
    </source>
</evidence>
<dbReference type="InterPro" id="IPR014710">
    <property type="entry name" value="RmlC-like_jellyroll"/>
</dbReference>
<evidence type="ECO:0000256" key="12">
    <source>
        <dbReference type="ARBA" id="ARBA00022842"/>
    </source>
</evidence>
<dbReference type="SMART" id="SM00220">
    <property type="entry name" value="S_TKc"/>
    <property type="match status" value="1"/>
</dbReference>